<reference evidence="8" key="1">
    <citation type="submission" date="2019-11" db="UniProtKB">
        <authorList>
            <consortium name="WormBaseParasite"/>
        </authorList>
    </citation>
    <scope>IDENTIFICATION</scope>
</reference>
<keyword evidence="6 7" id="KW-0472">Membrane</keyword>
<comment type="similarity">
    <text evidence="2">Belongs to the X(+)/potassium ATPases subunit beta family.</text>
</comment>
<evidence type="ECO:0000256" key="6">
    <source>
        <dbReference type="ARBA" id="ARBA00023136"/>
    </source>
</evidence>
<dbReference type="GO" id="GO:1990573">
    <property type="term" value="P:potassium ion import across plasma membrane"/>
    <property type="evidence" value="ECO:0007669"/>
    <property type="project" value="TreeGrafter"/>
</dbReference>
<proteinExistence type="inferred from homology"/>
<dbReference type="Pfam" id="PF00287">
    <property type="entry name" value="Na_K-ATPase"/>
    <property type="match status" value="1"/>
</dbReference>
<dbReference type="GO" id="GO:0036376">
    <property type="term" value="P:sodium ion export across plasma membrane"/>
    <property type="evidence" value="ECO:0007669"/>
    <property type="project" value="TreeGrafter"/>
</dbReference>
<dbReference type="Gene3D" id="2.60.40.1660">
    <property type="entry name" value="Na, k-atpase alpha subunit"/>
    <property type="match status" value="1"/>
</dbReference>
<feature type="transmembrane region" description="Helical" evidence="7">
    <location>
        <begin position="41"/>
        <end position="67"/>
    </location>
</feature>
<evidence type="ECO:0000256" key="3">
    <source>
        <dbReference type="ARBA" id="ARBA00022692"/>
    </source>
</evidence>
<sequence>MSIPGFSDNLSTLSYVTPSRCPKWIYDKKEKAFLTRTCSSWAYILLYYCVFFAILFGFFASMLAVFLQFMVPERYPMRTGDQSLLKFRPGLGIRPVINEDQNIISFSEKDPQVYFEYIDNLNALLSYYEEVNQKPAIGFATCENGVKTPNDPYKVCRFDLSELGPCTKENSYGYESGKPCVILKLNRIYGWMPDVTDPSFPHTLVSCRGQNPEDQVNIGPLKYYPGTNINGTEYGVFHNQYFPFLGQNGYTSPLVGLQFENITKNVIILVQCSLTGATNVDVEPFKFELNID</sequence>
<dbReference type="PANTHER" id="PTHR11523:SF28">
    <property type="entry name" value="NA_K-ATPASE BETA SUBUNIT ISOFORM 4-RELATED"/>
    <property type="match status" value="1"/>
</dbReference>
<evidence type="ECO:0000256" key="4">
    <source>
        <dbReference type="ARBA" id="ARBA00022968"/>
    </source>
</evidence>
<evidence type="ECO:0000256" key="5">
    <source>
        <dbReference type="ARBA" id="ARBA00022989"/>
    </source>
</evidence>
<dbReference type="InterPro" id="IPR000402">
    <property type="entry name" value="Na/K_ATPase_sub_beta"/>
</dbReference>
<dbReference type="GO" id="GO:0005890">
    <property type="term" value="C:sodium:potassium-exchanging ATPase complex"/>
    <property type="evidence" value="ECO:0007669"/>
    <property type="project" value="InterPro"/>
</dbReference>
<dbReference type="AlphaFoldDB" id="A0A5K3FFJ4"/>
<evidence type="ECO:0000256" key="2">
    <source>
        <dbReference type="ARBA" id="ARBA00005876"/>
    </source>
</evidence>
<protein>
    <submittedName>
        <fullName evidence="8">Sodium/potassium-transporting ATPase subunit beta</fullName>
    </submittedName>
</protein>
<dbReference type="InterPro" id="IPR038702">
    <property type="entry name" value="Na/K_ATPase_sub_beta_sf"/>
</dbReference>
<evidence type="ECO:0000256" key="7">
    <source>
        <dbReference type="SAM" id="Phobius"/>
    </source>
</evidence>
<dbReference type="GO" id="GO:0030007">
    <property type="term" value="P:intracellular potassium ion homeostasis"/>
    <property type="evidence" value="ECO:0007669"/>
    <property type="project" value="TreeGrafter"/>
</dbReference>
<evidence type="ECO:0000256" key="1">
    <source>
        <dbReference type="ARBA" id="ARBA00004606"/>
    </source>
</evidence>
<keyword evidence="3 7" id="KW-0812">Transmembrane</keyword>
<keyword evidence="4" id="KW-0735">Signal-anchor</keyword>
<dbReference type="GO" id="GO:0001671">
    <property type="term" value="F:ATPase activator activity"/>
    <property type="evidence" value="ECO:0007669"/>
    <property type="project" value="TreeGrafter"/>
</dbReference>
<dbReference type="WBParaSite" id="MCU_007932-RA">
    <property type="protein sequence ID" value="MCU_007932-RA"/>
    <property type="gene ID" value="MCU_007932"/>
</dbReference>
<dbReference type="GO" id="GO:0006883">
    <property type="term" value="P:intracellular sodium ion homeostasis"/>
    <property type="evidence" value="ECO:0007669"/>
    <property type="project" value="TreeGrafter"/>
</dbReference>
<name>A0A5K3FFJ4_MESCO</name>
<organism evidence="8">
    <name type="scientific">Mesocestoides corti</name>
    <name type="common">Flatworm</name>
    <dbReference type="NCBI Taxonomy" id="53468"/>
    <lineage>
        <taxon>Eukaryota</taxon>
        <taxon>Metazoa</taxon>
        <taxon>Spiralia</taxon>
        <taxon>Lophotrochozoa</taxon>
        <taxon>Platyhelminthes</taxon>
        <taxon>Cestoda</taxon>
        <taxon>Eucestoda</taxon>
        <taxon>Cyclophyllidea</taxon>
        <taxon>Mesocestoididae</taxon>
        <taxon>Mesocestoides</taxon>
    </lineage>
</organism>
<keyword evidence="5 7" id="KW-1133">Transmembrane helix</keyword>
<evidence type="ECO:0000313" key="8">
    <source>
        <dbReference type="WBParaSite" id="MCU_007932-RA"/>
    </source>
</evidence>
<dbReference type="PANTHER" id="PTHR11523">
    <property type="entry name" value="SODIUM/POTASSIUM-DEPENDENT ATPASE BETA SUBUNIT"/>
    <property type="match status" value="1"/>
</dbReference>
<comment type="subcellular location">
    <subcellularLocation>
        <location evidence="1">Membrane</location>
        <topology evidence="1">Single-pass type II membrane protein</topology>
    </subcellularLocation>
</comment>
<accession>A0A5K3FFJ4</accession>